<evidence type="ECO:0000256" key="1">
    <source>
        <dbReference type="SAM" id="Phobius"/>
    </source>
</evidence>
<reference evidence="2" key="1">
    <citation type="submission" date="2021-01" db="EMBL/GenBank/DDBJ databases">
        <title>Chromosome-level genome assembly of a human fungal pathogen reveals clustering of transcriptionally co-regulated genes.</title>
        <authorList>
            <person name="Voorhies M."/>
            <person name="Cohen S."/>
            <person name="Shea T.P."/>
            <person name="Petrus S."/>
            <person name="Munoz J.F."/>
            <person name="Poplawski S."/>
            <person name="Goldman W.E."/>
            <person name="Michael T."/>
            <person name="Cuomo C.A."/>
            <person name="Sil A."/>
            <person name="Beyhan S."/>
        </authorList>
    </citation>
    <scope>NUCLEOTIDE SEQUENCE</scope>
    <source>
        <strain evidence="2">H88</strain>
    </source>
</reference>
<protein>
    <submittedName>
        <fullName evidence="2">Uncharacterized protein</fullName>
    </submittedName>
</protein>
<evidence type="ECO:0000313" key="3">
    <source>
        <dbReference type="Proteomes" id="UP000663419"/>
    </source>
</evidence>
<gene>
    <name evidence="2" type="ORF">I7I53_01253</name>
</gene>
<dbReference type="Proteomes" id="UP000663419">
    <property type="component" value="Chromosome 3"/>
</dbReference>
<keyword evidence="1" id="KW-0812">Transmembrane</keyword>
<dbReference type="PROSITE" id="PS51257">
    <property type="entry name" value="PROKAR_LIPOPROTEIN"/>
    <property type="match status" value="1"/>
</dbReference>
<feature type="transmembrane region" description="Helical" evidence="1">
    <location>
        <begin position="49"/>
        <end position="71"/>
    </location>
</feature>
<keyword evidence="1" id="KW-1133">Transmembrane helix</keyword>
<evidence type="ECO:0000313" key="2">
    <source>
        <dbReference type="EMBL" id="QSS53863.1"/>
    </source>
</evidence>
<proteinExistence type="predicted"/>
<sequence length="72" mass="7883">MRLPNSAPPSTSSLFCLPCFGVGACDRAPPPFSSFRIDKGSRPALHRQIFFEAVLYALDITCVSCVSFLFLL</sequence>
<dbReference type="VEuPathDB" id="FungiDB:I7I53_01253"/>
<dbReference type="EMBL" id="CP069104">
    <property type="protein sequence ID" value="QSS53863.1"/>
    <property type="molecule type" value="Genomic_DNA"/>
</dbReference>
<accession>A0A8A1LMM1</accession>
<dbReference type="AlphaFoldDB" id="A0A8A1LMM1"/>
<organism evidence="2 3">
    <name type="scientific">Ajellomyces capsulatus (strain H88)</name>
    <name type="common">Darling's disease fungus</name>
    <name type="synonym">Histoplasma capsulatum</name>
    <dbReference type="NCBI Taxonomy" id="544711"/>
    <lineage>
        <taxon>Eukaryota</taxon>
        <taxon>Fungi</taxon>
        <taxon>Dikarya</taxon>
        <taxon>Ascomycota</taxon>
        <taxon>Pezizomycotina</taxon>
        <taxon>Eurotiomycetes</taxon>
        <taxon>Eurotiomycetidae</taxon>
        <taxon>Onygenales</taxon>
        <taxon>Ajellomycetaceae</taxon>
        <taxon>Histoplasma</taxon>
    </lineage>
</organism>
<keyword evidence="1" id="KW-0472">Membrane</keyword>
<name>A0A8A1LMM1_AJEC8</name>